<dbReference type="Proteomes" id="UP000240377">
    <property type="component" value="Segment"/>
</dbReference>
<dbReference type="RefSeq" id="YP_009798507.1">
    <property type="nucleotide sequence ID" value="NC_047926.1"/>
</dbReference>
<evidence type="ECO:0000313" key="2">
    <source>
        <dbReference type="Proteomes" id="UP000240377"/>
    </source>
</evidence>
<dbReference type="GeneID" id="54988969"/>
<dbReference type="InterPro" id="IPR003477">
    <property type="entry name" value="PemK-like"/>
</dbReference>
<dbReference type="SUPFAM" id="SSF50118">
    <property type="entry name" value="Cell growth inhibitor/plasmid maintenance toxic component"/>
    <property type="match status" value="1"/>
</dbReference>
<dbReference type="GO" id="GO:0004521">
    <property type="term" value="F:RNA endonuclease activity"/>
    <property type="evidence" value="ECO:0007669"/>
    <property type="project" value="TreeGrafter"/>
</dbReference>
<dbReference type="GO" id="GO:0003677">
    <property type="term" value="F:DNA binding"/>
    <property type="evidence" value="ECO:0007669"/>
    <property type="project" value="InterPro"/>
</dbReference>
<keyword evidence="2" id="KW-1185">Reference proteome</keyword>
<proteinExistence type="predicted"/>
<organism evidence="1 2">
    <name type="scientific">Lactobacillus phage Semele</name>
    <dbReference type="NCBI Taxonomy" id="2079433"/>
    <lineage>
        <taxon>Viruses</taxon>
        <taxon>Duplodnaviria</taxon>
        <taxon>Heunggongvirae</taxon>
        <taxon>Uroviricota</taxon>
        <taxon>Caudoviricetes</taxon>
        <taxon>Herelleviridae</taxon>
        <taxon>Harbinvirus</taxon>
        <taxon>Harbinvirus semele</taxon>
    </lineage>
</organism>
<reference evidence="1" key="1">
    <citation type="submission" date="2018-01" db="EMBL/GenBank/DDBJ databases">
        <title>Lactobacillus phages that infect wine-derived L. plantarum strains.</title>
        <authorList>
            <person name="Kyrkou I."/>
            <person name="Hestbjerg Hansen L."/>
        </authorList>
    </citation>
    <scope>NUCLEOTIDE SEQUENCE [LARGE SCALE GENOMIC DNA]</scope>
</reference>
<sequence>MVSFYYRKRKEVIIMNNDLERGDIYYINLPEQPSWSHIQSGRRPCVVVQNNLGNLHSPNTIVVPLTTQHKVPLPTHFIVKETPRKSLGLTEAIVTVNKADLVEYIGHISKEEENNMEHALKVCLAL</sequence>
<dbReference type="GO" id="GO:0006402">
    <property type="term" value="P:mRNA catabolic process"/>
    <property type="evidence" value="ECO:0007669"/>
    <property type="project" value="TreeGrafter"/>
</dbReference>
<dbReference type="EMBL" id="MG765279">
    <property type="protein sequence ID" value="AUV60188.1"/>
    <property type="molecule type" value="Genomic_DNA"/>
</dbReference>
<dbReference type="PANTHER" id="PTHR33988:SF2">
    <property type="entry name" value="ENDORIBONUCLEASE MAZF"/>
    <property type="match status" value="1"/>
</dbReference>
<accession>A0A2K9VD95</accession>
<dbReference type="GO" id="GO:0016075">
    <property type="term" value="P:rRNA catabolic process"/>
    <property type="evidence" value="ECO:0007669"/>
    <property type="project" value="TreeGrafter"/>
</dbReference>
<dbReference type="InterPro" id="IPR011067">
    <property type="entry name" value="Plasmid_toxin/cell-grow_inhib"/>
</dbReference>
<dbReference type="Gene3D" id="2.30.30.110">
    <property type="match status" value="1"/>
</dbReference>
<protein>
    <submittedName>
        <fullName evidence="1">Uncharacterized protein</fullName>
    </submittedName>
</protein>
<evidence type="ECO:0000313" key="1">
    <source>
        <dbReference type="EMBL" id="AUV60188.1"/>
    </source>
</evidence>
<dbReference type="KEGG" id="vg:54988969"/>
<name>A0A2K9VD95_9CAUD</name>
<dbReference type="PANTHER" id="PTHR33988">
    <property type="entry name" value="ENDORIBONUCLEASE MAZF-RELATED"/>
    <property type="match status" value="1"/>
</dbReference>
<dbReference type="Pfam" id="PF02452">
    <property type="entry name" value="PemK_toxin"/>
    <property type="match status" value="1"/>
</dbReference>